<name>A0A2G8KUE0_STIJA</name>
<evidence type="ECO:0000313" key="2">
    <source>
        <dbReference type="EMBL" id="PIK51575.1"/>
    </source>
</evidence>
<keyword evidence="2" id="KW-0548">Nucleotidyltransferase</keyword>
<dbReference type="GO" id="GO:0003964">
    <property type="term" value="F:RNA-directed DNA polymerase activity"/>
    <property type="evidence" value="ECO:0007669"/>
    <property type="project" value="UniProtKB-KW"/>
</dbReference>
<dbReference type="CDD" id="cd09076">
    <property type="entry name" value="L1-EN"/>
    <property type="match status" value="1"/>
</dbReference>
<accession>A0A2G8KUE0</accession>
<dbReference type="Proteomes" id="UP000230750">
    <property type="component" value="Unassembled WGS sequence"/>
</dbReference>
<dbReference type="PANTHER" id="PTHR23227:SF85">
    <property type="entry name" value="CRANIOFACIAL DEVELOPMENT PROTEIN 2"/>
    <property type="match status" value="1"/>
</dbReference>
<comment type="caution">
    <text evidence="2">The sequence shown here is derived from an EMBL/GenBank/DDBJ whole genome shotgun (WGS) entry which is preliminary data.</text>
</comment>
<evidence type="ECO:0000259" key="1">
    <source>
        <dbReference type="Pfam" id="PF03372"/>
    </source>
</evidence>
<dbReference type="Gene3D" id="3.60.10.10">
    <property type="entry name" value="Endonuclease/exonuclease/phosphatase"/>
    <property type="match status" value="1"/>
</dbReference>
<dbReference type="AlphaFoldDB" id="A0A2G8KUE0"/>
<evidence type="ECO:0000313" key="3">
    <source>
        <dbReference type="Proteomes" id="UP000230750"/>
    </source>
</evidence>
<dbReference type="OrthoDB" id="10030815at2759"/>
<gene>
    <name evidence="2" type="ORF">BSL78_11537</name>
</gene>
<dbReference type="InterPro" id="IPR005135">
    <property type="entry name" value="Endo/exonuclease/phosphatase"/>
</dbReference>
<keyword evidence="2" id="KW-0808">Transferase</keyword>
<proteinExistence type="predicted"/>
<dbReference type="STRING" id="307972.A0A2G8KUE0"/>
<keyword evidence="2" id="KW-0695">RNA-directed DNA polymerase</keyword>
<dbReference type="EMBL" id="MRZV01000365">
    <property type="protein sequence ID" value="PIK51575.1"/>
    <property type="molecule type" value="Genomic_DNA"/>
</dbReference>
<sequence>MYQAGKFENVIKEKDNYKIQILGLAEARWLNSGHIVKEGYQMYFSGNDKHHVYGVGIIMEKTLARSVQGYWPISDRVMMVKMDATPFNLIIIQVYAPTSAHSREETEKFYEDVKKALDQASSQDLLIVMGDLNAKIGHGKDGIGERNERRDRLVEFCRENDLVIMNTMLQQHPRRLYTWKMPGDRSRNQIDYIMVRNRYKNSFKNVQTYLVQMWAATTVSSWLK</sequence>
<keyword evidence="3" id="KW-1185">Reference proteome</keyword>
<dbReference type="PANTHER" id="PTHR23227">
    <property type="entry name" value="BUCENTAUR RELATED"/>
    <property type="match status" value="1"/>
</dbReference>
<reference evidence="2 3" key="1">
    <citation type="journal article" date="2017" name="PLoS Biol.">
        <title>The sea cucumber genome provides insights into morphological evolution and visceral regeneration.</title>
        <authorList>
            <person name="Zhang X."/>
            <person name="Sun L."/>
            <person name="Yuan J."/>
            <person name="Sun Y."/>
            <person name="Gao Y."/>
            <person name="Zhang L."/>
            <person name="Li S."/>
            <person name="Dai H."/>
            <person name="Hamel J.F."/>
            <person name="Liu C."/>
            <person name="Yu Y."/>
            <person name="Liu S."/>
            <person name="Lin W."/>
            <person name="Guo K."/>
            <person name="Jin S."/>
            <person name="Xu P."/>
            <person name="Storey K.B."/>
            <person name="Huan P."/>
            <person name="Zhang T."/>
            <person name="Zhou Y."/>
            <person name="Zhang J."/>
            <person name="Lin C."/>
            <person name="Li X."/>
            <person name="Xing L."/>
            <person name="Huo D."/>
            <person name="Sun M."/>
            <person name="Wang L."/>
            <person name="Mercier A."/>
            <person name="Li F."/>
            <person name="Yang H."/>
            <person name="Xiang J."/>
        </authorList>
    </citation>
    <scope>NUCLEOTIDE SEQUENCE [LARGE SCALE GENOMIC DNA]</scope>
    <source>
        <strain evidence="2">Shaxun</strain>
        <tissue evidence="2">Muscle</tissue>
    </source>
</reference>
<dbReference type="Pfam" id="PF03372">
    <property type="entry name" value="Exo_endo_phos"/>
    <property type="match status" value="1"/>
</dbReference>
<feature type="domain" description="Endonuclease/exonuclease/phosphatase" evidence="1">
    <location>
        <begin position="8"/>
        <end position="197"/>
    </location>
</feature>
<protein>
    <submittedName>
        <fullName evidence="2">Putative RNA-directed DNA polymerase from mobile element jockey-like</fullName>
    </submittedName>
</protein>
<dbReference type="SUPFAM" id="SSF56219">
    <property type="entry name" value="DNase I-like"/>
    <property type="match status" value="1"/>
</dbReference>
<dbReference type="InterPro" id="IPR027124">
    <property type="entry name" value="Swc5/CFDP1/2"/>
</dbReference>
<dbReference type="InterPro" id="IPR036691">
    <property type="entry name" value="Endo/exonu/phosph_ase_sf"/>
</dbReference>
<organism evidence="2 3">
    <name type="scientific">Stichopus japonicus</name>
    <name type="common">Sea cucumber</name>
    <dbReference type="NCBI Taxonomy" id="307972"/>
    <lineage>
        <taxon>Eukaryota</taxon>
        <taxon>Metazoa</taxon>
        <taxon>Echinodermata</taxon>
        <taxon>Eleutherozoa</taxon>
        <taxon>Echinozoa</taxon>
        <taxon>Holothuroidea</taxon>
        <taxon>Aspidochirotacea</taxon>
        <taxon>Aspidochirotida</taxon>
        <taxon>Stichopodidae</taxon>
        <taxon>Apostichopus</taxon>
    </lineage>
</organism>